<feature type="transmembrane region" description="Helical" evidence="1">
    <location>
        <begin position="163"/>
        <end position="185"/>
    </location>
</feature>
<reference evidence="2" key="1">
    <citation type="submission" date="2024-01" db="EMBL/GenBank/DDBJ databases">
        <title>Bank of Algae and Cyanobacteria of the Azores (BACA) strain genomes.</title>
        <authorList>
            <person name="Luz R."/>
            <person name="Cordeiro R."/>
            <person name="Fonseca A."/>
            <person name="Goncalves V."/>
        </authorList>
    </citation>
    <scope>NUCLEOTIDE SEQUENCE</scope>
    <source>
        <strain evidence="2">BACA0141</strain>
    </source>
</reference>
<organism evidence="2 3">
    <name type="scientific">Tumidithrix elongata BACA0141</name>
    <dbReference type="NCBI Taxonomy" id="2716417"/>
    <lineage>
        <taxon>Bacteria</taxon>
        <taxon>Bacillati</taxon>
        <taxon>Cyanobacteriota</taxon>
        <taxon>Cyanophyceae</taxon>
        <taxon>Pseudanabaenales</taxon>
        <taxon>Pseudanabaenaceae</taxon>
        <taxon>Tumidithrix</taxon>
        <taxon>Tumidithrix elongata</taxon>
    </lineage>
</organism>
<dbReference type="RefSeq" id="WP_330482224.1">
    <property type="nucleotide sequence ID" value="NZ_JAZBJZ010000008.1"/>
</dbReference>
<feature type="transmembrane region" description="Helical" evidence="1">
    <location>
        <begin position="237"/>
        <end position="258"/>
    </location>
</feature>
<protein>
    <submittedName>
        <fullName evidence="2">Uncharacterized protein</fullName>
    </submittedName>
</protein>
<evidence type="ECO:0000256" key="1">
    <source>
        <dbReference type="SAM" id="Phobius"/>
    </source>
</evidence>
<keyword evidence="3" id="KW-1185">Reference proteome</keyword>
<evidence type="ECO:0000313" key="3">
    <source>
        <dbReference type="Proteomes" id="UP001333818"/>
    </source>
</evidence>
<feature type="transmembrane region" description="Helical" evidence="1">
    <location>
        <begin position="130"/>
        <end position="151"/>
    </location>
</feature>
<dbReference type="Proteomes" id="UP001333818">
    <property type="component" value="Unassembled WGS sequence"/>
</dbReference>
<keyword evidence="1" id="KW-0812">Transmembrane</keyword>
<name>A0AAW9PXV6_9CYAN</name>
<accession>A0AAW9PXV6</accession>
<comment type="caution">
    <text evidence="2">The sequence shown here is derived from an EMBL/GenBank/DDBJ whole genome shotgun (WGS) entry which is preliminary data.</text>
</comment>
<keyword evidence="1" id="KW-1133">Transmembrane helix</keyword>
<gene>
    <name evidence="2" type="ORF">V2H45_03455</name>
</gene>
<sequence length="274" mass="30854">MLKPIQFLLVLIAILCVQMPAWATIGLAEWSISTPGGNTIGNNDTLPPKVGTAIYRGDRVYVDRLGNYGFYDGVIIGETDRKFFLFDESTKAVTKFSTKEQLCADVRAKGLKFNNNLRFFPGSYPYDYYVIRYALYFSIPFILLLVIHAIAKQQIPLAQRIDRILMGNSFLLQLLGLSGFLKFAFTNAQTDDLMLEGLILTIVAVGIIGTLLWLLSRFSLRILDRINLLSQYRDSSFLALFKCTLVGGIMTAGLYLTIGQWESSWTSIKYFSCL</sequence>
<evidence type="ECO:0000313" key="2">
    <source>
        <dbReference type="EMBL" id="MEE3715800.1"/>
    </source>
</evidence>
<feature type="transmembrane region" description="Helical" evidence="1">
    <location>
        <begin position="197"/>
        <end position="216"/>
    </location>
</feature>
<proteinExistence type="predicted"/>
<keyword evidence="1" id="KW-0472">Membrane</keyword>
<dbReference type="EMBL" id="JAZBJZ010000008">
    <property type="protein sequence ID" value="MEE3715800.1"/>
    <property type="molecule type" value="Genomic_DNA"/>
</dbReference>
<dbReference type="AlphaFoldDB" id="A0AAW9PXV6"/>